<accession>A0A3M6U520</accession>
<protein>
    <recommendedName>
        <fullName evidence="8">Amine oxidase domain-containing protein</fullName>
    </recommendedName>
</protein>
<keyword evidence="7" id="KW-0560">Oxidoreductase</keyword>
<feature type="domain" description="Amine oxidase" evidence="8">
    <location>
        <begin position="14"/>
        <end position="496"/>
    </location>
</feature>
<evidence type="ECO:0000256" key="2">
    <source>
        <dbReference type="ARBA" id="ARBA00004496"/>
    </source>
</evidence>
<sequence length="501" mass="55817">MSYQPKVVVIGAGIAGLSAACKLHESGQVDVCVLEASDRLGGRIHTGKVGNNPVEFGASWIHGTVGNPIFDLACDLKYLQKSDVDQQIAWINEDSRAKPKLDPSQLKQSIDDQILTEVWNVFEKLITETEDITKMKTFCQGITKDKRTIGNYITHGFQTYLDSCTSDTAMIKNIKHDLFLFLEERECNSVGCNSLNDLNLEDFGEYVYLDGSAYCPLPDGYDRITEALAAQLNSGCVHLNHEVTKIHWGTSSELNDDAEKRNYPVKLHCGNGKTFCADHVIITVSLGVLKEKHTTLFCPSLPSDKTDAIRNLGFGCVGKIFIEFEKPFWPTDEYSLHLIGNKKKNPKHESTTTICPWAHHLYSMYTTRPGSNVLQVWFQGNKSLEIEKTTPQELEKQCLAAIKEYTCLESLPPIVNVEKTQWGTNPWTRGSYTYLSKAACGSDFDTLASPLPGESSGCKEASALQLMFAGEATHRQFYGTVHGAYLTGIREAERLLNHLRN</sequence>
<evidence type="ECO:0000256" key="4">
    <source>
        <dbReference type="ARBA" id="ARBA00022490"/>
    </source>
</evidence>
<name>A0A3M6U520_POCDA</name>
<reference evidence="9 10" key="1">
    <citation type="journal article" date="2018" name="Sci. Rep.">
        <title>Comparative analysis of the Pocillopora damicornis genome highlights role of immune system in coral evolution.</title>
        <authorList>
            <person name="Cunning R."/>
            <person name="Bay R.A."/>
            <person name="Gillette P."/>
            <person name="Baker A.C."/>
            <person name="Traylor-Knowles N."/>
        </authorList>
    </citation>
    <scope>NUCLEOTIDE SEQUENCE [LARGE SCALE GENOMIC DNA]</scope>
    <source>
        <strain evidence="9">RSMAS</strain>
        <tissue evidence="9">Whole animal</tissue>
    </source>
</reference>
<keyword evidence="5" id="KW-0285">Flavoprotein</keyword>
<dbReference type="AlphaFoldDB" id="A0A3M6U520"/>
<dbReference type="Proteomes" id="UP000275408">
    <property type="component" value="Unassembled WGS sequence"/>
</dbReference>
<evidence type="ECO:0000256" key="3">
    <source>
        <dbReference type="ARBA" id="ARBA00005995"/>
    </source>
</evidence>
<dbReference type="STRING" id="46731.A0A3M6U520"/>
<dbReference type="EMBL" id="RCHS01002239">
    <property type="protein sequence ID" value="RMX48770.1"/>
    <property type="molecule type" value="Genomic_DNA"/>
</dbReference>
<dbReference type="GO" id="GO:0005737">
    <property type="term" value="C:cytoplasm"/>
    <property type="evidence" value="ECO:0007669"/>
    <property type="project" value="UniProtKB-SubCell"/>
</dbReference>
<dbReference type="OrthoDB" id="2019015at2759"/>
<keyword evidence="10" id="KW-1185">Reference proteome</keyword>
<dbReference type="Gene3D" id="3.50.50.60">
    <property type="entry name" value="FAD/NAD(P)-binding domain"/>
    <property type="match status" value="1"/>
</dbReference>
<keyword evidence="6" id="KW-0274">FAD</keyword>
<dbReference type="GO" id="GO:0046592">
    <property type="term" value="F:polyamine oxidase activity"/>
    <property type="evidence" value="ECO:0007669"/>
    <property type="project" value="TreeGrafter"/>
</dbReference>
<dbReference type="InterPro" id="IPR036188">
    <property type="entry name" value="FAD/NAD-bd_sf"/>
</dbReference>
<comment type="similarity">
    <text evidence="3">Belongs to the flavin monoamine oxidase family.</text>
</comment>
<dbReference type="PANTHER" id="PTHR10742:SF405">
    <property type="entry name" value="PEROXISOMAL N(1)-ACETYL-SPERMINE_SPERMIDINE OXIDASE"/>
    <property type="match status" value="1"/>
</dbReference>
<evidence type="ECO:0000256" key="1">
    <source>
        <dbReference type="ARBA" id="ARBA00001974"/>
    </source>
</evidence>
<evidence type="ECO:0000313" key="9">
    <source>
        <dbReference type="EMBL" id="RMX48770.1"/>
    </source>
</evidence>
<comment type="caution">
    <text evidence="9">The sequence shown here is derived from an EMBL/GenBank/DDBJ whole genome shotgun (WGS) entry which is preliminary data.</text>
</comment>
<evidence type="ECO:0000256" key="7">
    <source>
        <dbReference type="ARBA" id="ARBA00023002"/>
    </source>
</evidence>
<proteinExistence type="inferred from homology"/>
<dbReference type="Gene3D" id="3.90.660.10">
    <property type="match status" value="1"/>
</dbReference>
<dbReference type="SUPFAM" id="SSF51905">
    <property type="entry name" value="FAD/NAD(P)-binding domain"/>
    <property type="match status" value="1"/>
</dbReference>
<comment type="subcellular location">
    <subcellularLocation>
        <location evidence="2">Cytoplasm</location>
    </subcellularLocation>
</comment>
<keyword evidence="4" id="KW-0963">Cytoplasm</keyword>
<dbReference type="InterPro" id="IPR002937">
    <property type="entry name" value="Amino_oxidase"/>
</dbReference>
<evidence type="ECO:0000256" key="5">
    <source>
        <dbReference type="ARBA" id="ARBA00022630"/>
    </source>
</evidence>
<evidence type="ECO:0000259" key="8">
    <source>
        <dbReference type="Pfam" id="PF01593"/>
    </source>
</evidence>
<comment type="cofactor">
    <cofactor evidence="1">
        <name>FAD</name>
        <dbReference type="ChEBI" id="CHEBI:57692"/>
    </cofactor>
</comment>
<evidence type="ECO:0000313" key="10">
    <source>
        <dbReference type="Proteomes" id="UP000275408"/>
    </source>
</evidence>
<dbReference type="InterPro" id="IPR050281">
    <property type="entry name" value="Flavin_monoamine_oxidase"/>
</dbReference>
<dbReference type="Pfam" id="PF01593">
    <property type="entry name" value="Amino_oxidase"/>
    <property type="match status" value="1"/>
</dbReference>
<gene>
    <name evidence="9" type="ORF">pdam_00001551</name>
</gene>
<dbReference type="PROSITE" id="PS51257">
    <property type="entry name" value="PROKAR_LIPOPROTEIN"/>
    <property type="match status" value="1"/>
</dbReference>
<evidence type="ECO:0000256" key="6">
    <source>
        <dbReference type="ARBA" id="ARBA00022827"/>
    </source>
</evidence>
<dbReference type="SUPFAM" id="SSF54373">
    <property type="entry name" value="FAD-linked reductases, C-terminal domain"/>
    <property type="match status" value="1"/>
</dbReference>
<organism evidence="9 10">
    <name type="scientific">Pocillopora damicornis</name>
    <name type="common">Cauliflower coral</name>
    <name type="synonym">Millepora damicornis</name>
    <dbReference type="NCBI Taxonomy" id="46731"/>
    <lineage>
        <taxon>Eukaryota</taxon>
        <taxon>Metazoa</taxon>
        <taxon>Cnidaria</taxon>
        <taxon>Anthozoa</taxon>
        <taxon>Hexacorallia</taxon>
        <taxon>Scleractinia</taxon>
        <taxon>Astrocoeniina</taxon>
        <taxon>Pocilloporidae</taxon>
        <taxon>Pocillopora</taxon>
    </lineage>
</organism>
<dbReference type="PANTHER" id="PTHR10742">
    <property type="entry name" value="FLAVIN MONOAMINE OXIDASE"/>
    <property type="match status" value="1"/>
</dbReference>
<dbReference type="OMA" id="DVGCGWL"/>